<gene>
    <name evidence="1" type="ORF">PECUL_23A009180</name>
</gene>
<evidence type="ECO:0000313" key="2">
    <source>
        <dbReference type="Proteomes" id="UP001295444"/>
    </source>
</evidence>
<sequence length="79" mass="8846">MDAVGERTIPTSLRSCPALAVAAFRAPGMWDTWLRYNLGETQNFRPATYKNTPVRDLGTEGETFNWVATGHCMRIQDAL</sequence>
<organism evidence="1 2">
    <name type="scientific">Pelobates cultripes</name>
    <name type="common">Western spadefoot toad</name>
    <dbReference type="NCBI Taxonomy" id="61616"/>
    <lineage>
        <taxon>Eukaryota</taxon>
        <taxon>Metazoa</taxon>
        <taxon>Chordata</taxon>
        <taxon>Craniata</taxon>
        <taxon>Vertebrata</taxon>
        <taxon>Euteleostomi</taxon>
        <taxon>Amphibia</taxon>
        <taxon>Batrachia</taxon>
        <taxon>Anura</taxon>
        <taxon>Pelobatoidea</taxon>
        <taxon>Pelobatidae</taxon>
        <taxon>Pelobates</taxon>
    </lineage>
</organism>
<dbReference type="Proteomes" id="UP001295444">
    <property type="component" value="Chromosome 11"/>
</dbReference>
<dbReference type="AlphaFoldDB" id="A0AAD1WUD0"/>
<protein>
    <submittedName>
        <fullName evidence="1">Uncharacterized protein</fullName>
    </submittedName>
</protein>
<reference evidence="1" key="1">
    <citation type="submission" date="2022-03" db="EMBL/GenBank/DDBJ databases">
        <authorList>
            <person name="Alioto T."/>
            <person name="Alioto T."/>
            <person name="Gomez Garrido J."/>
        </authorList>
    </citation>
    <scope>NUCLEOTIDE SEQUENCE</scope>
</reference>
<accession>A0AAD1WUD0</accession>
<keyword evidence="2" id="KW-1185">Reference proteome</keyword>
<name>A0AAD1WUD0_PELCU</name>
<evidence type="ECO:0000313" key="1">
    <source>
        <dbReference type="EMBL" id="CAH2322351.1"/>
    </source>
</evidence>
<proteinExistence type="predicted"/>
<dbReference type="EMBL" id="OW240922">
    <property type="protein sequence ID" value="CAH2322351.1"/>
    <property type="molecule type" value="Genomic_DNA"/>
</dbReference>